<evidence type="ECO:0000313" key="2">
    <source>
        <dbReference type="EMBL" id="THH19239.1"/>
    </source>
</evidence>
<evidence type="ECO:0000256" key="1">
    <source>
        <dbReference type="SAM" id="MobiDB-lite"/>
    </source>
</evidence>
<dbReference type="OrthoDB" id="2801371at2759"/>
<gene>
    <name evidence="2" type="ORF">EW146_g1869</name>
</gene>
<keyword evidence="3" id="KW-1185">Reference proteome</keyword>
<feature type="region of interest" description="Disordered" evidence="1">
    <location>
        <begin position="1"/>
        <end position="36"/>
    </location>
</feature>
<evidence type="ECO:0000313" key="3">
    <source>
        <dbReference type="Proteomes" id="UP000310158"/>
    </source>
</evidence>
<feature type="compositionally biased region" description="Polar residues" evidence="1">
    <location>
        <begin position="24"/>
        <end position="33"/>
    </location>
</feature>
<sequence length="798" mass="90511">MLAAPDHESPFDPNTPPTRPASALSGSGSSFVNASDEDEDDWDYVKSAHYMAPRLRMDVICRDDFRCLLCGSQDNLRVLRILGRCDPRKCPVQMQWMRVLKLVPSDCDRDSMVNLMTLCDAHATAYESSVWRFCPCAVERQILLSYRKDAEQRHSPMHADEAHSHFFDLLIFRPEEMPPLASPQENQENEVQVTGSHFNPPSNPSTCRVISSTSSLPVNPCIVFAAALEVAGCCYWPPPDDALELLECEQQCEGASSGRGCELLYCQFHWRAESLLRSLGRTARLHCPKLWRIHRPPKHGISKHEVTEKSSTMRIRPPCAHVSPKELQQLRRIKRQRDFDIVTKARSNSRYASRCLGTGIPNRTISDKLSKSSSGAHAQPHVITLHRHDRIRSWKASKTKGKKKSKKSPPRVVTQLMNSYNILTDELEIGAPPISTSFDFQDLCTDKKSKSGTDNASRINQAFTELESAAASVISVLEKARIEHRTSVSLTRAQVNTLRKFLFMIPYLRSRYQQFVSGDLDPHIMTVVGEYMRKHGLRDVTAAWLFSLRHMLEAEHWEIPNDERILSIDRQNYRDEMVDRHLVHGLIIPPFISMCMVGVPLHFLFDFNILYPITPHLIIFLRNVPLAASQRLHKVGISNPFPPLPPSYFSDLPHSPTVVTCVPPLRPSAIVFRHKPRVLWTPEDSIRAAEYTEHGLIDGKLQHARTHDVLRVALDELTAEQAGKVNTLLLGHCEQRIVFLTGDALVHAIERYEKNEDLVTRHDQATRFSTLKRKLKGDAEEAGVDDALKLMETMGLDE</sequence>
<protein>
    <submittedName>
        <fullName evidence="2">Uncharacterized protein</fullName>
    </submittedName>
</protein>
<dbReference type="EMBL" id="SGPL01000051">
    <property type="protein sequence ID" value="THH19239.1"/>
    <property type="molecule type" value="Genomic_DNA"/>
</dbReference>
<feature type="compositionally biased region" description="Basic and acidic residues" evidence="1">
    <location>
        <begin position="1"/>
        <end position="10"/>
    </location>
</feature>
<dbReference type="Proteomes" id="UP000310158">
    <property type="component" value="Unassembled WGS sequence"/>
</dbReference>
<proteinExistence type="predicted"/>
<organism evidence="2 3">
    <name type="scientific">Bondarzewia mesenterica</name>
    <dbReference type="NCBI Taxonomy" id="1095465"/>
    <lineage>
        <taxon>Eukaryota</taxon>
        <taxon>Fungi</taxon>
        <taxon>Dikarya</taxon>
        <taxon>Basidiomycota</taxon>
        <taxon>Agaricomycotina</taxon>
        <taxon>Agaricomycetes</taxon>
        <taxon>Russulales</taxon>
        <taxon>Bondarzewiaceae</taxon>
        <taxon>Bondarzewia</taxon>
    </lineage>
</organism>
<reference evidence="2 3" key="1">
    <citation type="submission" date="2019-02" db="EMBL/GenBank/DDBJ databases">
        <title>Genome sequencing of the rare red list fungi Bondarzewia mesenterica.</title>
        <authorList>
            <person name="Buettner E."/>
            <person name="Kellner H."/>
        </authorList>
    </citation>
    <scope>NUCLEOTIDE SEQUENCE [LARGE SCALE GENOMIC DNA]</scope>
    <source>
        <strain evidence="2 3">DSM 108281</strain>
    </source>
</reference>
<name>A0A4S4M2H9_9AGAM</name>
<comment type="caution">
    <text evidence="2">The sequence shown here is derived from an EMBL/GenBank/DDBJ whole genome shotgun (WGS) entry which is preliminary data.</text>
</comment>
<feature type="region of interest" description="Disordered" evidence="1">
    <location>
        <begin position="391"/>
        <end position="411"/>
    </location>
</feature>
<feature type="compositionally biased region" description="Basic residues" evidence="1">
    <location>
        <begin position="391"/>
        <end position="409"/>
    </location>
</feature>
<dbReference type="AlphaFoldDB" id="A0A4S4M2H9"/>
<accession>A0A4S4M2H9</accession>